<dbReference type="Gene3D" id="3.40.190.10">
    <property type="entry name" value="Periplasmic binding protein-like II"/>
    <property type="match status" value="2"/>
</dbReference>
<dbReference type="PANTHER" id="PTHR43047">
    <property type="entry name" value="TWO-COMPONENT HISTIDINE PROTEIN KINASE"/>
    <property type="match status" value="1"/>
</dbReference>
<dbReference type="EC" id="2.7.13.3" evidence="2"/>
<dbReference type="SUPFAM" id="SSF53850">
    <property type="entry name" value="Periplasmic binding protein-like II"/>
    <property type="match status" value="1"/>
</dbReference>
<dbReference type="SMART" id="SM00062">
    <property type="entry name" value="PBPb"/>
    <property type="match status" value="1"/>
</dbReference>
<keyword evidence="5 11" id="KW-0418">Kinase</keyword>
<dbReference type="InterPro" id="IPR003594">
    <property type="entry name" value="HATPase_dom"/>
</dbReference>
<name>A0A5B2UVF8_9PSED</name>
<evidence type="ECO:0000256" key="2">
    <source>
        <dbReference type="ARBA" id="ARBA00012438"/>
    </source>
</evidence>
<evidence type="ECO:0000313" key="11">
    <source>
        <dbReference type="EMBL" id="SDU95957.1"/>
    </source>
</evidence>
<dbReference type="CDD" id="cd16922">
    <property type="entry name" value="HATPase_EvgS-ArcB-TorS-like"/>
    <property type="match status" value="1"/>
</dbReference>
<evidence type="ECO:0000256" key="6">
    <source>
        <dbReference type="PROSITE-ProRule" id="PRU00169"/>
    </source>
</evidence>
<dbReference type="Gene3D" id="3.40.50.2300">
    <property type="match status" value="1"/>
</dbReference>
<evidence type="ECO:0000256" key="7">
    <source>
        <dbReference type="SAM" id="SignalP"/>
    </source>
</evidence>
<dbReference type="SMART" id="SM00448">
    <property type="entry name" value="REC"/>
    <property type="match status" value="1"/>
</dbReference>
<evidence type="ECO:0000313" key="12">
    <source>
        <dbReference type="Proteomes" id="UP000199620"/>
    </source>
</evidence>
<dbReference type="InterPro" id="IPR005467">
    <property type="entry name" value="His_kinase_dom"/>
</dbReference>
<dbReference type="Pfam" id="PF00497">
    <property type="entry name" value="SBP_bac_3"/>
    <property type="match status" value="1"/>
</dbReference>
<protein>
    <recommendedName>
        <fullName evidence="2">histidine kinase</fullName>
        <ecNumber evidence="2">2.7.13.3</ecNumber>
    </recommendedName>
</protein>
<dbReference type="PRINTS" id="PR00344">
    <property type="entry name" value="BCTRLSENSOR"/>
</dbReference>
<keyword evidence="7" id="KW-0732">Signal</keyword>
<dbReference type="SMART" id="SM00388">
    <property type="entry name" value="HisKA"/>
    <property type="match status" value="1"/>
</dbReference>
<dbReference type="Proteomes" id="UP000325296">
    <property type="component" value="Unassembled WGS sequence"/>
</dbReference>
<evidence type="ECO:0000256" key="5">
    <source>
        <dbReference type="ARBA" id="ARBA00022777"/>
    </source>
</evidence>
<dbReference type="Proteomes" id="UP000199620">
    <property type="component" value="Chromosome I"/>
</dbReference>
<dbReference type="InterPro" id="IPR004358">
    <property type="entry name" value="Sig_transdc_His_kin-like_C"/>
</dbReference>
<reference evidence="10 13" key="2">
    <citation type="submission" date="2019-09" db="EMBL/GenBank/DDBJ databases">
        <title>Draft genome sequence of Pseudomonas brenneri CCUG 51514(T).</title>
        <authorList>
            <person name="Tunovic T."/>
            <person name="Pineiro-Iglesias B."/>
            <person name="Unosson C."/>
            <person name="Inganas E."/>
            <person name="Ohlen M."/>
            <person name="Cardew S."/>
            <person name="Jensie-Markopoulos S."/>
            <person name="Salva-Serra F."/>
            <person name="Jaen-Luchoro D."/>
            <person name="Svensson-Stadler L."/>
            <person name="Chun J."/>
            <person name="Moore E."/>
        </authorList>
    </citation>
    <scope>NUCLEOTIDE SEQUENCE [LARGE SCALE GENOMIC DNA]</scope>
    <source>
        <strain evidence="10 13">CCUG 51514</strain>
    </source>
</reference>
<keyword evidence="12" id="KW-1185">Reference proteome</keyword>
<feature type="domain" description="Response regulatory" evidence="9">
    <location>
        <begin position="563"/>
        <end position="682"/>
    </location>
</feature>
<dbReference type="InterPro" id="IPR003661">
    <property type="entry name" value="HisK_dim/P_dom"/>
</dbReference>
<evidence type="ECO:0000313" key="10">
    <source>
        <dbReference type="EMBL" id="KAA2230448.1"/>
    </source>
</evidence>
<dbReference type="OrthoDB" id="9797243at2"/>
<dbReference type="InterPro" id="IPR036097">
    <property type="entry name" value="HisK_dim/P_sf"/>
</dbReference>
<keyword evidence="3 6" id="KW-0597">Phosphoprotein</keyword>
<dbReference type="EMBL" id="VUOL01000005">
    <property type="protein sequence ID" value="KAA2230448.1"/>
    <property type="molecule type" value="Genomic_DNA"/>
</dbReference>
<dbReference type="PROSITE" id="PS50109">
    <property type="entry name" value="HIS_KIN"/>
    <property type="match status" value="1"/>
</dbReference>
<dbReference type="Gene3D" id="3.30.565.10">
    <property type="entry name" value="Histidine kinase-like ATPase, C-terminal domain"/>
    <property type="match status" value="1"/>
</dbReference>
<dbReference type="SUPFAM" id="SSF47384">
    <property type="entry name" value="Homodimeric domain of signal transducing histidine kinase"/>
    <property type="match status" value="1"/>
</dbReference>
<evidence type="ECO:0000259" key="8">
    <source>
        <dbReference type="PROSITE" id="PS50109"/>
    </source>
</evidence>
<dbReference type="GO" id="GO:0000155">
    <property type="term" value="F:phosphorelay sensor kinase activity"/>
    <property type="evidence" value="ECO:0007669"/>
    <property type="project" value="InterPro"/>
</dbReference>
<evidence type="ECO:0000256" key="3">
    <source>
        <dbReference type="ARBA" id="ARBA00022553"/>
    </source>
</evidence>
<evidence type="ECO:0000256" key="1">
    <source>
        <dbReference type="ARBA" id="ARBA00000085"/>
    </source>
</evidence>
<dbReference type="Pfam" id="PF02518">
    <property type="entry name" value="HATPase_c"/>
    <property type="match status" value="1"/>
</dbReference>
<dbReference type="PANTHER" id="PTHR43047:SF64">
    <property type="entry name" value="HISTIDINE KINASE CONTAINING CHEY-HOMOLOGOUS RECEIVER DOMAIN AND PAS DOMAIN-RELATED"/>
    <property type="match status" value="1"/>
</dbReference>
<evidence type="ECO:0000313" key="13">
    <source>
        <dbReference type="Proteomes" id="UP000325296"/>
    </source>
</evidence>
<reference evidence="11 12" key="1">
    <citation type="submission" date="2016-10" db="EMBL/GenBank/DDBJ databases">
        <authorList>
            <person name="Varghese N."/>
            <person name="Submissions S."/>
        </authorList>
    </citation>
    <scope>NUCLEOTIDE SEQUENCE [LARGE SCALE GENOMIC DNA]</scope>
    <source>
        <strain evidence="11 12">BS2771</strain>
    </source>
</reference>
<dbReference type="SUPFAM" id="SSF55874">
    <property type="entry name" value="ATPase domain of HSP90 chaperone/DNA topoisomerase II/histidine kinase"/>
    <property type="match status" value="1"/>
</dbReference>
<evidence type="ECO:0000259" key="9">
    <source>
        <dbReference type="PROSITE" id="PS50110"/>
    </source>
</evidence>
<dbReference type="Pfam" id="PF00512">
    <property type="entry name" value="HisKA"/>
    <property type="match status" value="1"/>
</dbReference>
<dbReference type="CDD" id="cd00082">
    <property type="entry name" value="HisKA"/>
    <property type="match status" value="1"/>
</dbReference>
<dbReference type="Pfam" id="PF00072">
    <property type="entry name" value="Response_reg"/>
    <property type="match status" value="1"/>
</dbReference>
<accession>A0A5B2UVF8</accession>
<dbReference type="InterPro" id="IPR001789">
    <property type="entry name" value="Sig_transdc_resp-reg_receiver"/>
</dbReference>
<comment type="catalytic activity">
    <reaction evidence="1">
        <text>ATP + protein L-histidine = ADP + protein N-phospho-L-histidine.</text>
        <dbReference type="EC" id="2.7.13.3"/>
    </reaction>
</comment>
<dbReference type="Gene3D" id="1.10.287.130">
    <property type="match status" value="1"/>
</dbReference>
<sequence>MSAVLARLLLIGLLLGNLGMAAQASPVPMQLTQQELDWIAANPVLRVGVFDNLLPFEYISDGQLRGLSAKYLGLISSRTGLRFEPVSTTTRSARKDMLISGEVDILPTRRQDDDPVQDRGLLYTTPYNTSSTILISRFGDQPFVALEQLAGKRLVMLGREGYFAFLQQKAPGITIISAQNAVDMMAMVKDGRADAAIASEWLLIPYLSRQYRGVLQISGVVPEQHTGVSMAIRDSDLILLSILQKALASITSDERKAIYDAWFVDMNLDIPTIKAIAEHYQGELWLLLSVVALLLALVVQSRLQRRQAMHSEREKAMFLAVISHEVRSPMNAVLAAVELLEHTPLDEQQRHFTGLANSGANTLLRLVDDVLDISKMEAGQLTLNLEPVDLWALVLRIVDEYRAPAEDKGLELMVTGERPDDPLLLDDLRLAQVLRNLVSNAVKFTDIGRVEVQLQLLEKPAVEVRQLVIRVIDTGIGLSEQAQSSLFRPYAQAKQSYRRTGGTGLGLVICRRLVRLMHGELLLSSLQGVGTQVEVRLPVERAACHELPATEPAPIVEISHGLQVLVLDDSLPRRQGLQAQLGSLGHGALLAADAAQGRALFSARRVDMVLIDCDSPEGDAQRMAGALRELEREQERSYCPIIALSPSAGNEYLQRCFDAGIDGVLTKPIEQAKLQQMIELWCEVPQAPPIEPRPEPAAAPEELHKELNRLIERLALRDRSSALDAIQKLHMAALVIGWADFAATVQHIQALLQDEVSWPAEAIADHARSLLEHRGGLVCGAQVSG</sequence>
<evidence type="ECO:0000256" key="4">
    <source>
        <dbReference type="ARBA" id="ARBA00022679"/>
    </source>
</evidence>
<gene>
    <name evidence="10" type="ORF">F1720_10650</name>
    <name evidence="11" type="ORF">SAMN04490181_2178</name>
</gene>
<dbReference type="RefSeq" id="WP_050593294.1">
    <property type="nucleotide sequence ID" value="NZ_BMNU01000007.1"/>
</dbReference>
<feature type="domain" description="Histidine kinase" evidence="8">
    <location>
        <begin position="321"/>
        <end position="541"/>
    </location>
</feature>
<feature type="chain" id="PRO_5022939589" description="histidine kinase" evidence="7">
    <location>
        <begin position="25"/>
        <end position="785"/>
    </location>
</feature>
<keyword evidence="4" id="KW-0808">Transferase</keyword>
<dbReference type="EMBL" id="LT629800">
    <property type="protein sequence ID" value="SDU95957.1"/>
    <property type="molecule type" value="Genomic_DNA"/>
</dbReference>
<dbReference type="AlphaFoldDB" id="A0A5B2UVF8"/>
<feature type="modified residue" description="4-aspartylphosphate" evidence="6">
    <location>
        <position position="612"/>
    </location>
</feature>
<dbReference type="SMART" id="SM00387">
    <property type="entry name" value="HATPase_c"/>
    <property type="match status" value="1"/>
</dbReference>
<dbReference type="CDD" id="cd17546">
    <property type="entry name" value="REC_hyHK_CKI1_RcsC-like"/>
    <property type="match status" value="1"/>
</dbReference>
<organism evidence="10 13">
    <name type="scientific">Pseudomonas brenneri</name>
    <dbReference type="NCBI Taxonomy" id="129817"/>
    <lineage>
        <taxon>Bacteria</taxon>
        <taxon>Pseudomonadati</taxon>
        <taxon>Pseudomonadota</taxon>
        <taxon>Gammaproteobacteria</taxon>
        <taxon>Pseudomonadales</taxon>
        <taxon>Pseudomonadaceae</taxon>
        <taxon>Pseudomonas</taxon>
    </lineage>
</organism>
<dbReference type="InterPro" id="IPR001638">
    <property type="entry name" value="Solute-binding_3/MltF_N"/>
</dbReference>
<feature type="signal peptide" evidence="7">
    <location>
        <begin position="1"/>
        <end position="24"/>
    </location>
</feature>
<dbReference type="SUPFAM" id="SSF52172">
    <property type="entry name" value="CheY-like"/>
    <property type="match status" value="1"/>
</dbReference>
<proteinExistence type="predicted"/>
<dbReference type="InterPro" id="IPR036890">
    <property type="entry name" value="HATPase_C_sf"/>
</dbReference>
<dbReference type="InterPro" id="IPR011006">
    <property type="entry name" value="CheY-like_superfamily"/>
</dbReference>
<dbReference type="CDD" id="cd01007">
    <property type="entry name" value="PBP2_BvgS_HisK_like"/>
    <property type="match status" value="1"/>
</dbReference>
<dbReference type="PROSITE" id="PS50110">
    <property type="entry name" value="RESPONSE_REGULATORY"/>
    <property type="match status" value="1"/>
</dbReference>